<sequence length="466" mass="48148">MSLSRDKIYIDGAWVPPSSAETIPVENPATEEILGHVPAGNAADVDRAVAAARAAFPGWAQTSMAERGAVLGKLHESLTARAGDIARTVGLELGTPLKVAKMVQAGLPLTVLRAYADLAAEPVREETIGNSLVVHEPVGVVGAITPWNYPLHQVVAKVAAALAAGCTVVLKPSELTPLVAYLLLDAADEAGLPPGVLNLVPGTGQVVGAAIAGHPGVDMVSFTGSTATGRAITHAAADRIARVALELGGKSANVILEDADVTRAVKVGVGNAFLNSGQTCTAWTRMLVHRSHYAEAVELAAAAAAAYTTGDPFDEGTRLGPLVSAAQRDRVRGFITRADARQVAGDAGVPDRGYFVAPTVFADVDPASELAQEEIFGPVLSIIPFDSDDHAVEIANNSRYGLAGGVWGSDDRALAVARRLRTGAVDVNGGAFNPAAPFGGYKQSGIGRELGPYGLAEFQQTKAIQR</sequence>
<organism evidence="8 9">
    <name type="scientific">Actinoplanes friuliensis DSM 7358</name>
    <dbReference type="NCBI Taxonomy" id="1246995"/>
    <lineage>
        <taxon>Bacteria</taxon>
        <taxon>Bacillati</taxon>
        <taxon>Actinomycetota</taxon>
        <taxon>Actinomycetes</taxon>
        <taxon>Micromonosporales</taxon>
        <taxon>Micromonosporaceae</taxon>
        <taxon>Actinoplanes</taxon>
    </lineage>
</organism>
<dbReference type="AlphaFoldDB" id="U5WAB1"/>
<dbReference type="EC" id="1.2.1.3" evidence="3"/>
<dbReference type="InterPro" id="IPR015590">
    <property type="entry name" value="Aldehyde_DH_dom"/>
</dbReference>
<dbReference type="HOGENOM" id="CLU_005391_0_0_11"/>
<dbReference type="InterPro" id="IPR016160">
    <property type="entry name" value="Ald_DH_CS_CYS"/>
</dbReference>
<dbReference type="EMBL" id="CP006272">
    <property type="protein sequence ID" value="AGZ46049.1"/>
    <property type="molecule type" value="Genomic_DNA"/>
</dbReference>
<protein>
    <recommendedName>
        <fullName evidence="3">aldehyde dehydrogenase (NAD(+))</fullName>
        <ecNumber evidence="3">1.2.1.3</ecNumber>
    </recommendedName>
</protein>
<dbReference type="KEGG" id="afs:AFR_38975"/>
<evidence type="ECO:0000256" key="2">
    <source>
        <dbReference type="ARBA" id="ARBA00023002"/>
    </source>
</evidence>
<feature type="domain" description="Aldehyde dehydrogenase" evidence="7">
    <location>
        <begin position="14"/>
        <end position="464"/>
    </location>
</feature>
<evidence type="ECO:0000256" key="3">
    <source>
        <dbReference type="ARBA" id="ARBA00024226"/>
    </source>
</evidence>
<dbReference type="InterPro" id="IPR016161">
    <property type="entry name" value="Ald_DH/histidinol_DH"/>
</dbReference>
<dbReference type="eggNOG" id="COG1012">
    <property type="taxonomic scope" value="Bacteria"/>
</dbReference>
<feature type="active site" evidence="5">
    <location>
        <position position="246"/>
    </location>
</feature>
<dbReference type="PROSITE" id="PS00070">
    <property type="entry name" value="ALDEHYDE_DEHYDR_CYS"/>
    <property type="match status" value="1"/>
</dbReference>
<gene>
    <name evidence="8" type="ORF">AFR_38975</name>
</gene>
<accession>U5WAB1</accession>
<evidence type="ECO:0000313" key="9">
    <source>
        <dbReference type="Proteomes" id="UP000017746"/>
    </source>
</evidence>
<keyword evidence="9" id="KW-1185">Reference proteome</keyword>
<evidence type="ECO:0000256" key="6">
    <source>
        <dbReference type="RuleBase" id="RU003345"/>
    </source>
</evidence>
<dbReference type="InterPro" id="IPR016162">
    <property type="entry name" value="Ald_DH_N"/>
</dbReference>
<comment type="similarity">
    <text evidence="1 6">Belongs to the aldehyde dehydrogenase family.</text>
</comment>
<dbReference type="PANTHER" id="PTHR42804:SF1">
    <property type="entry name" value="ALDEHYDE DEHYDROGENASE-RELATED"/>
    <property type="match status" value="1"/>
</dbReference>
<dbReference type="FunFam" id="3.40.605.10:FF:000026">
    <property type="entry name" value="Aldehyde dehydrogenase, putative"/>
    <property type="match status" value="1"/>
</dbReference>
<dbReference type="STRING" id="1246995.AFR_38975"/>
<dbReference type="FunFam" id="3.40.605.10:FF:000007">
    <property type="entry name" value="NAD/NADP-dependent betaine aldehyde dehydrogenase"/>
    <property type="match status" value="1"/>
</dbReference>
<reference evidence="8 9" key="1">
    <citation type="journal article" date="2014" name="J. Biotechnol.">
        <title>Complete genome sequence of the actinobacterium Actinoplanes friuliensis HAG 010964, producer of the lipopeptide antibiotic friulimycin.</title>
        <authorList>
            <person name="Ruckert C."/>
            <person name="Szczepanowski R."/>
            <person name="Albersmeier A."/>
            <person name="Goesmann A."/>
            <person name="Fischer N."/>
            <person name="Steinkamper A."/>
            <person name="Puhler A."/>
            <person name="Biener R."/>
            <person name="Schwartz D."/>
            <person name="Kalinowski J."/>
        </authorList>
    </citation>
    <scope>NUCLEOTIDE SEQUENCE [LARGE SCALE GENOMIC DNA]</scope>
    <source>
        <strain evidence="8 9">DSM 7358</strain>
    </source>
</reference>
<proteinExistence type="inferred from homology"/>
<comment type="catalytic activity">
    <reaction evidence="4">
        <text>an aldehyde + NAD(+) + H2O = a carboxylate + NADH + 2 H(+)</text>
        <dbReference type="Rhea" id="RHEA:16185"/>
        <dbReference type="ChEBI" id="CHEBI:15377"/>
        <dbReference type="ChEBI" id="CHEBI:15378"/>
        <dbReference type="ChEBI" id="CHEBI:17478"/>
        <dbReference type="ChEBI" id="CHEBI:29067"/>
        <dbReference type="ChEBI" id="CHEBI:57540"/>
        <dbReference type="ChEBI" id="CHEBI:57945"/>
        <dbReference type="EC" id="1.2.1.3"/>
    </reaction>
</comment>
<dbReference type="Gene3D" id="3.40.605.10">
    <property type="entry name" value="Aldehyde Dehydrogenase, Chain A, domain 1"/>
    <property type="match status" value="1"/>
</dbReference>
<dbReference type="GO" id="GO:0004029">
    <property type="term" value="F:aldehyde dehydrogenase (NAD+) activity"/>
    <property type="evidence" value="ECO:0007669"/>
    <property type="project" value="UniProtKB-EC"/>
</dbReference>
<evidence type="ECO:0000256" key="5">
    <source>
        <dbReference type="PROSITE-ProRule" id="PRU10007"/>
    </source>
</evidence>
<dbReference type="RefSeq" id="WP_023562383.1">
    <property type="nucleotide sequence ID" value="NC_022657.1"/>
</dbReference>
<dbReference type="InterPro" id="IPR029510">
    <property type="entry name" value="Ald_DH_CS_GLU"/>
</dbReference>
<evidence type="ECO:0000256" key="1">
    <source>
        <dbReference type="ARBA" id="ARBA00009986"/>
    </source>
</evidence>
<dbReference type="InterPro" id="IPR016163">
    <property type="entry name" value="Ald_DH_C"/>
</dbReference>
<evidence type="ECO:0000256" key="4">
    <source>
        <dbReference type="ARBA" id="ARBA00049194"/>
    </source>
</evidence>
<dbReference type="Proteomes" id="UP000017746">
    <property type="component" value="Chromosome"/>
</dbReference>
<dbReference type="PATRIC" id="fig|1246995.3.peg.7888"/>
<dbReference type="Gene3D" id="3.40.309.10">
    <property type="entry name" value="Aldehyde Dehydrogenase, Chain A, domain 2"/>
    <property type="match status" value="1"/>
</dbReference>
<dbReference type="PROSITE" id="PS00687">
    <property type="entry name" value="ALDEHYDE_DEHYDR_GLU"/>
    <property type="match status" value="1"/>
</dbReference>
<dbReference type="OrthoDB" id="3495787at2"/>
<keyword evidence="2 6" id="KW-0560">Oxidoreductase</keyword>
<evidence type="ECO:0000313" key="8">
    <source>
        <dbReference type="EMBL" id="AGZ46049.1"/>
    </source>
</evidence>
<name>U5WAB1_9ACTN</name>
<dbReference type="PANTHER" id="PTHR42804">
    <property type="entry name" value="ALDEHYDE DEHYDROGENASE"/>
    <property type="match status" value="1"/>
</dbReference>
<dbReference type="CDD" id="cd07138">
    <property type="entry name" value="ALDH_CddD_SSP0762"/>
    <property type="match status" value="1"/>
</dbReference>
<dbReference type="Pfam" id="PF00171">
    <property type="entry name" value="Aldedh"/>
    <property type="match status" value="1"/>
</dbReference>
<evidence type="ECO:0000259" key="7">
    <source>
        <dbReference type="Pfam" id="PF00171"/>
    </source>
</evidence>
<dbReference type="SUPFAM" id="SSF53720">
    <property type="entry name" value="ALDH-like"/>
    <property type="match status" value="1"/>
</dbReference>